<name>A0A0A9C9R4_ARUDO</name>
<dbReference type="AlphaFoldDB" id="A0A0A9C9R4"/>
<organism evidence="1">
    <name type="scientific">Arundo donax</name>
    <name type="common">Giant reed</name>
    <name type="synonym">Donax arundinaceus</name>
    <dbReference type="NCBI Taxonomy" id="35708"/>
    <lineage>
        <taxon>Eukaryota</taxon>
        <taxon>Viridiplantae</taxon>
        <taxon>Streptophyta</taxon>
        <taxon>Embryophyta</taxon>
        <taxon>Tracheophyta</taxon>
        <taxon>Spermatophyta</taxon>
        <taxon>Magnoliopsida</taxon>
        <taxon>Liliopsida</taxon>
        <taxon>Poales</taxon>
        <taxon>Poaceae</taxon>
        <taxon>PACMAD clade</taxon>
        <taxon>Arundinoideae</taxon>
        <taxon>Arundineae</taxon>
        <taxon>Arundo</taxon>
    </lineage>
</organism>
<evidence type="ECO:0000313" key="1">
    <source>
        <dbReference type="EMBL" id="JAD73044.1"/>
    </source>
</evidence>
<proteinExistence type="predicted"/>
<protein>
    <submittedName>
        <fullName evidence="1">Uncharacterized protein</fullName>
    </submittedName>
</protein>
<sequence length="59" mass="6977">MKNTIPSLESLLQHKFLWLDIYIDSSIHTLNLITNEKSKFNSRKEKLNVQMHHASIRDV</sequence>
<reference evidence="1" key="1">
    <citation type="submission" date="2014-09" db="EMBL/GenBank/DDBJ databases">
        <authorList>
            <person name="Magalhaes I.L.F."/>
            <person name="Oliveira U."/>
            <person name="Santos F.R."/>
            <person name="Vidigal T.H.D.A."/>
            <person name="Brescovit A.D."/>
            <person name="Santos A.J."/>
        </authorList>
    </citation>
    <scope>NUCLEOTIDE SEQUENCE</scope>
    <source>
        <tissue evidence="1">Shoot tissue taken approximately 20 cm above the soil surface</tissue>
    </source>
</reference>
<accession>A0A0A9C9R4</accession>
<dbReference type="EMBL" id="GBRH01224851">
    <property type="protein sequence ID" value="JAD73044.1"/>
    <property type="molecule type" value="Transcribed_RNA"/>
</dbReference>
<reference evidence="1" key="2">
    <citation type="journal article" date="2015" name="Data Brief">
        <title>Shoot transcriptome of the giant reed, Arundo donax.</title>
        <authorList>
            <person name="Barrero R.A."/>
            <person name="Guerrero F.D."/>
            <person name="Moolhuijzen P."/>
            <person name="Goolsby J.A."/>
            <person name="Tidwell J."/>
            <person name="Bellgard S.E."/>
            <person name="Bellgard M.I."/>
        </authorList>
    </citation>
    <scope>NUCLEOTIDE SEQUENCE</scope>
    <source>
        <tissue evidence="1">Shoot tissue taken approximately 20 cm above the soil surface</tissue>
    </source>
</reference>